<feature type="domain" description="DUF11" evidence="2">
    <location>
        <begin position="603"/>
        <end position="714"/>
    </location>
</feature>
<sequence>MSKISLTCFAGLDECLTRTVLELGIIKPNMIKALLRLVFSIIIASFPIFTGAFAYAIPISVKAIPFTNSLTEKTLKTNYYSRALSYSKHYIAPAPWQYWSKANEIVITTDNTTTVTGTIKKSDGTLIATFSCSQNTPFTYRFAGLPKDVPAYSLNTVISAAGIIVEATASIAVNLRNIASDALGSDGTDSDIKGNASLFSFGDAAIGNAFRVGYYRDGELAGPTHTPIYSIMAIENNTIVKIGGVATATLNAGQSYLFHAPIGTLVESSASAVMNTSADLDAPGGCGDGAFNPVPPISSLGKEYVIVRGEGNLTAEQSTIIASEANTTITITHFDVNGIQKTTQTITLLQPGDKYTFNHGYISGTYNTTTNTGRYSSSMIVANKNIEVFSGTGGVSGGGGCEVDVSALVPISGCSGSKRVETTKFTGYVPTNDLPYFGYILTKSADPILLTTIGGTPTYTNQDIETIAGTRKPLGSTGLSLISFTNTTIGKPGIVSITSLGRLTISMVQQGAGFSMSNFITRFPEMAEQPNVSQTNCASATLTAVANAAPYQWYLNGVAISGATSNTYEASTSGNYSVSYQLECGVSAPSLPINISLCNIDRAITKTVDVDYPELNSNVVFTLKAENLGNGNAVGVSVTDKLPAGYTYVSSVSPSGTSYDATTGIWTIGDLASLASVTLKITAKVVQNGVLTNTATITGSQPDQVTYNDQSSVSTTTGSGDRVVCINTVMDPIIYTMPNGTNSVVVSNLPAGVTPNYDKPSRKLTINGTPTVAGAAATYSISTIPSSSFNSSGSITVTSNVSNLLFNSGLTSSRCMGAGTDTYLATASNTTGIVYSLSPLSAGLIDASTGQLTWSASFTGTATITATAKGCEEKTETFVVTVNPPPGLTLGSDPELCQGFNTTQLSYTNPVNSPFTYSISWVSSGFPAQNNQALPASNIPVSVPIDAPVGTHAGILTLKNAAGCTTQINFNIKINPKPTAPHVLVNANSQY</sequence>
<dbReference type="Pfam" id="PF01345">
    <property type="entry name" value="DUF11"/>
    <property type="match status" value="1"/>
</dbReference>
<dbReference type="InterPro" id="IPR047589">
    <property type="entry name" value="DUF11_rpt"/>
</dbReference>
<protein>
    <submittedName>
        <fullName evidence="3">Conserved repeat domain-containing protein</fullName>
    </submittedName>
</protein>
<gene>
    <name evidence="3" type="ORF">SAMN04488024_11018</name>
</gene>
<keyword evidence="1" id="KW-0472">Membrane</keyword>
<evidence type="ECO:0000313" key="3">
    <source>
        <dbReference type="EMBL" id="SDD98926.1"/>
    </source>
</evidence>
<dbReference type="InterPro" id="IPR001434">
    <property type="entry name" value="OmcB-like_DUF11"/>
</dbReference>
<dbReference type="Proteomes" id="UP000199455">
    <property type="component" value="Unassembled WGS sequence"/>
</dbReference>
<dbReference type="STRING" id="390242.SAMN04488024_11018"/>
<dbReference type="NCBIfam" id="TIGR01451">
    <property type="entry name" value="B_ant_repeat"/>
    <property type="match status" value="1"/>
</dbReference>
<keyword evidence="1" id="KW-1133">Transmembrane helix</keyword>
<organism evidence="3 4">
    <name type="scientific">Pedobacter soli</name>
    <dbReference type="NCBI Taxonomy" id="390242"/>
    <lineage>
        <taxon>Bacteria</taxon>
        <taxon>Pseudomonadati</taxon>
        <taxon>Bacteroidota</taxon>
        <taxon>Sphingobacteriia</taxon>
        <taxon>Sphingobacteriales</taxon>
        <taxon>Sphingobacteriaceae</taxon>
        <taxon>Pedobacter</taxon>
    </lineage>
</organism>
<accession>A0A1G6ZAZ9</accession>
<dbReference type="EMBL" id="FMZH01000010">
    <property type="protein sequence ID" value="SDD98926.1"/>
    <property type="molecule type" value="Genomic_DNA"/>
</dbReference>
<feature type="transmembrane region" description="Helical" evidence="1">
    <location>
        <begin position="33"/>
        <end position="57"/>
    </location>
</feature>
<name>A0A1G6ZAZ9_9SPHI</name>
<reference evidence="4" key="1">
    <citation type="submission" date="2016-10" db="EMBL/GenBank/DDBJ databases">
        <authorList>
            <person name="Varghese N."/>
            <person name="Submissions S."/>
        </authorList>
    </citation>
    <scope>NUCLEOTIDE SEQUENCE [LARGE SCALE GENOMIC DNA]</scope>
    <source>
        <strain evidence="4">DSM 18609</strain>
    </source>
</reference>
<proteinExistence type="predicted"/>
<evidence type="ECO:0000256" key="1">
    <source>
        <dbReference type="SAM" id="Phobius"/>
    </source>
</evidence>
<evidence type="ECO:0000259" key="2">
    <source>
        <dbReference type="Pfam" id="PF01345"/>
    </source>
</evidence>
<dbReference type="Gene3D" id="2.60.40.1170">
    <property type="entry name" value="Mu homology domain, subdomain B"/>
    <property type="match status" value="1"/>
</dbReference>
<keyword evidence="4" id="KW-1185">Reference proteome</keyword>
<dbReference type="AlphaFoldDB" id="A0A1G6ZAZ9"/>
<evidence type="ECO:0000313" key="4">
    <source>
        <dbReference type="Proteomes" id="UP000199455"/>
    </source>
</evidence>
<keyword evidence="1" id="KW-0812">Transmembrane</keyword>